<gene>
    <name evidence="1" type="primary">HaOG204920</name>
    <name evidence="1" type="ORF">B5X24_HaOG204920</name>
</gene>
<dbReference type="AlphaFoldDB" id="A0A2W1BU54"/>
<organism evidence="1 2">
    <name type="scientific">Helicoverpa armigera</name>
    <name type="common">Cotton bollworm</name>
    <name type="synonym">Heliothis armigera</name>
    <dbReference type="NCBI Taxonomy" id="29058"/>
    <lineage>
        <taxon>Eukaryota</taxon>
        <taxon>Metazoa</taxon>
        <taxon>Ecdysozoa</taxon>
        <taxon>Arthropoda</taxon>
        <taxon>Hexapoda</taxon>
        <taxon>Insecta</taxon>
        <taxon>Pterygota</taxon>
        <taxon>Neoptera</taxon>
        <taxon>Endopterygota</taxon>
        <taxon>Lepidoptera</taxon>
        <taxon>Glossata</taxon>
        <taxon>Ditrysia</taxon>
        <taxon>Noctuoidea</taxon>
        <taxon>Noctuidae</taxon>
        <taxon>Heliothinae</taxon>
        <taxon>Helicoverpa</taxon>
    </lineage>
</organism>
<keyword evidence="2" id="KW-1185">Reference proteome</keyword>
<accession>A0A2W1BU54</accession>
<evidence type="ECO:0000313" key="2">
    <source>
        <dbReference type="Proteomes" id="UP000249218"/>
    </source>
</evidence>
<dbReference type="EMBL" id="KZ149966">
    <property type="protein sequence ID" value="PZC76176.1"/>
    <property type="molecule type" value="Genomic_DNA"/>
</dbReference>
<sequence length="99" mass="11291">MVERLARDKGHFTNKVPTGSEYRHNKLNCIKTEFACRCLVTSYSASHRSQNSAKILKRNGTNPKIVNRCGQTVVQPGIAFEYSDNKRTTTVRSCTQRRE</sequence>
<reference evidence="1 2" key="1">
    <citation type="journal article" date="2017" name="BMC Biol.">
        <title>Genomic innovations, transcriptional plasticity and gene loss underlying the evolution and divergence of two highly polyphagous and invasive Helicoverpa pest species.</title>
        <authorList>
            <person name="Pearce S.L."/>
            <person name="Clarke D.F."/>
            <person name="East P.D."/>
            <person name="Elfekih S."/>
            <person name="Gordon K.H."/>
            <person name="Jermiin L.S."/>
            <person name="McGaughran A."/>
            <person name="Oakeshott J.G."/>
            <person name="Papanikolaou A."/>
            <person name="Perera O.P."/>
            <person name="Rane R.V."/>
            <person name="Richards S."/>
            <person name="Tay W.T."/>
            <person name="Walsh T.K."/>
            <person name="Anderson A."/>
            <person name="Anderson C.J."/>
            <person name="Asgari S."/>
            <person name="Board P.G."/>
            <person name="Bretschneider A."/>
            <person name="Campbell P.M."/>
            <person name="Chertemps T."/>
            <person name="Christeller J.T."/>
            <person name="Coppin C.W."/>
            <person name="Downes S.J."/>
            <person name="Duan G."/>
            <person name="Farnsworth C.A."/>
            <person name="Good R.T."/>
            <person name="Han L.B."/>
            <person name="Han Y.C."/>
            <person name="Hatje K."/>
            <person name="Horne I."/>
            <person name="Huang Y.P."/>
            <person name="Hughes D.S."/>
            <person name="Jacquin-Joly E."/>
            <person name="James W."/>
            <person name="Jhangiani S."/>
            <person name="Kollmar M."/>
            <person name="Kuwar S.S."/>
            <person name="Li S."/>
            <person name="Liu N.Y."/>
            <person name="Maibeche M.T."/>
            <person name="Miller J.R."/>
            <person name="Montagne N."/>
            <person name="Perry T."/>
            <person name="Qu J."/>
            <person name="Song S.V."/>
            <person name="Sutton G.G."/>
            <person name="Vogel H."/>
            <person name="Walenz B.P."/>
            <person name="Xu W."/>
            <person name="Zhang H.J."/>
            <person name="Zou Z."/>
            <person name="Batterham P."/>
            <person name="Edwards O.R."/>
            <person name="Feyereisen R."/>
            <person name="Gibbs R.A."/>
            <person name="Heckel D.G."/>
            <person name="McGrath A."/>
            <person name="Robin C."/>
            <person name="Scherer S.E."/>
            <person name="Worley K.C."/>
            <person name="Wu Y.D."/>
        </authorList>
    </citation>
    <scope>NUCLEOTIDE SEQUENCE [LARGE SCALE GENOMIC DNA]</scope>
    <source>
        <strain evidence="1">Harm_GR_Male_#8</strain>
        <tissue evidence="1">Whole organism</tissue>
    </source>
</reference>
<proteinExistence type="predicted"/>
<name>A0A2W1BU54_HELAM</name>
<protein>
    <submittedName>
        <fullName evidence="1">Uncharacterized protein</fullName>
    </submittedName>
</protein>
<dbReference type="Proteomes" id="UP000249218">
    <property type="component" value="Unassembled WGS sequence"/>
</dbReference>
<evidence type="ECO:0000313" key="1">
    <source>
        <dbReference type="EMBL" id="PZC76176.1"/>
    </source>
</evidence>